<dbReference type="InterPro" id="IPR000943">
    <property type="entry name" value="RNA_pol_sigma70"/>
</dbReference>
<dbReference type="SUPFAM" id="SSF47413">
    <property type="entry name" value="lambda repressor-like DNA-binding domains"/>
    <property type="match status" value="1"/>
</dbReference>
<evidence type="ECO:0000313" key="3">
    <source>
        <dbReference type="Proteomes" id="UP001326110"/>
    </source>
</evidence>
<dbReference type="Proteomes" id="UP001326110">
    <property type="component" value="Chromosome"/>
</dbReference>
<sequence length="159" mass="17438">MQLREVGMHIHEKRKEFGISQSQLAKLAGLSRTTVNQLETGALEDLGYTKLNHVMGILGMGFNASDRAKKSPALSTAARTASTSYAKILSPETLKHILQSGVVPEDFKPHMMTLLDETPVPLVLSAIREVSVETNTPVKTLMKHITAMAKSLHAHRAVW</sequence>
<feature type="domain" description="HTH cro/C1-type" evidence="1">
    <location>
        <begin position="10"/>
        <end position="41"/>
    </location>
</feature>
<evidence type="ECO:0000313" key="2">
    <source>
        <dbReference type="EMBL" id="WQH05338.1"/>
    </source>
</evidence>
<dbReference type="EMBL" id="CP140152">
    <property type="protein sequence ID" value="WQH05338.1"/>
    <property type="molecule type" value="Genomic_DNA"/>
</dbReference>
<dbReference type="GeneID" id="43166284"/>
<dbReference type="PROSITE" id="PS00716">
    <property type="entry name" value="SIGMA70_2"/>
    <property type="match status" value="1"/>
</dbReference>
<gene>
    <name evidence="2" type="ORF">SR858_03110</name>
</gene>
<protein>
    <submittedName>
        <fullName evidence="2">Helix-turn-helix domain-containing protein</fullName>
    </submittedName>
</protein>
<dbReference type="RefSeq" id="WP_019924769.1">
    <property type="nucleotide sequence ID" value="NZ_CP140152.1"/>
</dbReference>
<evidence type="ECO:0000259" key="1">
    <source>
        <dbReference type="PROSITE" id="PS50943"/>
    </source>
</evidence>
<name>A0ABZ0XZY3_9BURK</name>
<accession>A0ABZ0XZY3</accession>
<keyword evidence="3" id="KW-1185">Reference proteome</keyword>
<dbReference type="Gene3D" id="1.10.260.40">
    <property type="entry name" value="lambda repressor-like DNA-binding domains"/>
    <property type="match status" value="1"/>
</dbReference>
<dbReference type="CDD" id="cd00093">
    <property type="entry name" value="HTH_XRE"/>
    <property type="match status" value="1"/>
</dbReference>
<dbReference type="Pfam" id="PF01381">
    <property type="entry name" value="HTH_3"/>
    <property type="match status" value="1"/>
</dbReference>
<dbReference type="SMART" id="SM00530">
    <property type="entry name" value="HTH_XRE"/>
    <property type="match status" value="1"/>
</dbReference>
<dbReference type="PROSITE" id="PS50943">
    <property type="entry name" value="HTH_CROC1"/>
    <property type="match status" value="1"/>
</dbReference>
<organism evidence="2 3">
    <name type="scientific">Duganella zoogloeoides</name>
    <dbReference type="NCBI Taxonomy" id="75659"/>
    <lineage>
        <taxon>Bacteria</taxon>
        <taxon>Pseudomonadati</taxon>
        <taxon>Pseudomonadota</taxon>
        <taxon>Betaproteobacteria</taxon>
        <taxon>Burkholderiales</taxon>
        <taxon>Oxalobacteraceae</taxon>
        <taxon>Telluria group</taxon>
        <taxon>Duganella</taxon>
    </lineage>
</organism>
<proteinExistence type="predicted"/>
<reference evidence="2 3" key="1">
    <citation type="submission" date="2023-11" db="EMBL/GenBank/DDBJ databases">
        <title>MicrobeMod: A computational toolkit for identifying prokaryotic methylation and restriction-modification with nanopore sequencing.</title>
        <authorList>
            <person name="Crits-Christoph A."/>
            <person name="Kang S.C."/>
            <person name="Lee H."/>
            <person name="Ostrov N."/>
        </authorList>
    </citation>
    <scope>NUCLEOTIDE SEQUENCE [LARGE SCALE GENOMIC DNA]</scope>
    <source>
        <strain evidence="2 3">ATCC 25935</strain>
    </source>
</reference>
<dbReference type="InterPro" id="IPR001387">
    <property type="entry name" value="Cro/C1-type_HTH"/>
</dbReference>
<dbReference type="InterPro" id="IPR010982">
    <property type="entry name" value="Lambda_DNA-bd_dom_sf"/>
</dbReference>